<evidence type="ECO:0000256" key="10">
    <source>
        <dbReference type="ARBA" id="ARBA00023237"/>
    </source>
</evidence>
<keyword evidence="9 11" id="KW-0472">Membrane</keyword>
<dbReference type="Pfam" id="PF07715">
    <property type="entry name" value="Plug"/>
    <property type="match status" value="1"/>
</dbReference>
<evidence type="ECO:0000256" key="9">
    <source>
        <dbReference type="ARBA" id="ARBA00023136"/>
    </source>
</evidence>
<evidence type="ECO:0000313" key="16">
    <source>
        <dbReference type="Proteomes" id="UP001449795"/>
    </source>
</evidence>
<feature type="domain" description="TonB-dependent receptor-like beta-barrel" evidence="13">
    <location>
        <begin position="308"/>
        <end position="764"/>
    </location>
</feature>
<comment type="similarity">
    <text evidence="11 12">Belongs to the TonB-dependent receptor family.</text>
</comment>
<dbReference type="Pfam" id="PF00593">
    <property type="entry name" value="TonB_dep_Rec_b-barrel"/>
    <property type="match status" value="1"/>
</dbReference>
<dbReference type="PANTHER" id="PTHR32552">
    <property type="entry name" value="FERRICHROME IRON RECEPTOR-RELATED"/>
    <property type="match status" value="1"/>
</dbReference>
<evidence type="ECO:0000256" key="1">
    <source>
        <dbReference type="ARBA" id="ARBA00004571"/>
    </source>
</evidence>
<evidence type="ECO:0000259" key="13">
    <source>
        <dbReference type="Pfam" id="PF00593"/>
    </source>
</evidence>
<keyword evidence="3 11" id="KW-1134">Transmembrane beta strand</keyword>
<dbReference type="EMBL" id="CP152276">
    <property type="protein sequence ID" value="XAE41868.1"/>
    <property type="molecule type" value="Genomic_DNA"/>
</dbReference>
<dbReference type="RefSeq" id="WP_342627698.1">
    <property type="nucleotide sequence ID" value="NZ_CP152276.1"/>
</dbReference>
<proteinExistence type="inferred from homology"/>
<sequence>MRPPFSPACPLRLPRRPSLRRRVSLNSTLGSILAGLLLPLPALAQGSAPGSVSGSVPGSIRGAASKAAHAVPARTPVPAPRAEAEAVTVSARHGVTGAGQHNAHSETVISRQDLLNRNIRTMTDIQRVAPNLTIQPSFGSGALNFTLRGVGLTDFTQNNTPSTMPYLDGVALPVSIMTTGMMFDLDDISIAPGPSGYTHGQATTGGEIDFHSADPTRRFHAGLTEDIASYGRNRVEGYVSGPVSQSVSLRLSGQSLTGGGYQHNAAGQGFGNADLGALRAKLKWDIDSTSNLIIGGHWTTDQSEYASGHNLYNSYHVPVTQDLYETEWGLDPRFAKILGISANDTRPREDNLFWGANARYTKNFAWGRLSTISAYEMVDEHELTNQTDSILAYGNMFRNNQTNVFSQEVRLESIDPSARFHWEGGLYYSRSRMAQNFWYDSSDRPGTTPLNETRYGQDQQNFNQYLQLSYRILPRLRIIGALEHESDDRQMLNVTSANYNLNTGAVIGTPTNFGNSGALTNQFGGRVGAQYQFTRNIMGYVMVSRGFKPGGFSANITQQAAQLRPFKPEQILTYEGGFKTMLFDRRLRFNAAGFYYDYRDQQLLGTILVPPYGVLGGYVNAPRSYIYGAEFDAEAHPFRGLVLTQNFGYQNGVYSQFQSLNRSATTAHFATTGVWQAINTNYDGVNMGLANLTLSGAATYTWPVFREYRMIFDADYSYRGRQTQPQYIGQTGIYRSPAYFLVNSFLTFAAPRQHWSVTVYGQNLTDRRYWLSAGTQATFYGVIPGLPRFVGGRINFTY</sequence>
<protein>
    <submittedName>
        <fullName evidence="15">TonB-dependent receptor</fullName>
    </submittedName>
</protein>
<name>A0ABZ3D2A0_9PROT</name>
<evidence type="ECO:0000256" key="8">
    <source>
        <dbReference type="ARBA" id="ARBA00023077"/>
    </source>
</evidence>
<evidence type="ECO:0000256" key="12">
    <source>
        <dbReference type="RuleBase" id="RU003357"/>
    </source>
</evidence>
<keyword evidence="5 11" id="KW-0812">Transmembrane</keyword>
<evidence type="ECO:0000256" key="6">
    <source>
        <dbReference type="ARBA" id="ARBA00023004"/>
    </source>
</evidence>
<keyword evidence="7" id="KW-0406">Ion transport</keyword>
<evidence type="ECO:0000259" key="14">
    <source>
        <dbReference type="Pfam" id="PF07715"/>
    </source>
</evidence>
<comment type="subcellular location">
    <subcellularLocation>
        <location evidence="1 11">Cell outer membrane</location>
        <topology evidence="1 11">Multi-pass membrane protein</topology>
    </subcellularLocation>
</comment>
<dbReference type="InterPro" id="IPR036942">
    <property type="entry name" value="Beta-barrel_TonB_sf"/>
</dbReference>
<dbReference type="InterPro" id="IPR039426">
    <property type="entry name" value="TonB-dep_rcpt-like"/>
</dbReference>
<evidence type="ECO:0000256" key="7">
    <source>
        <dbReference type="ARBA" id="ARBA00023065"/>
    </source>
</evidence>
<reference evidence="15 16" key="1">
    <citation type="submission" date="2024-04" db="EMBL/GenBank/DDBJ databases">
        <title>Complete genome sequence of Nguyenibacter vanlangesis HBCM-1154, a strain capable of nitrogen fixation, IAA production, and phosphorus solubilization isolated from sugarcane soil.</title>
        <authorList>
            <person name="MY HANH P."/>
        </authorList>
    </citation>
    <scope>NUCLEOTIDE SEQUENCE [LARGE SCALE GENOMIC DNA]</scope>
    <source>
        <strain evidence="15 16">HBCM 1154</strain>
    </source>
</reference>
<gene>
    <name evidence="15" type="ORF">AAC691_16540</name>
</gene>
<evidence type="ECO:0000256" key="5">
    <source>
        <dbReference type="ARBA" id="ARBA00022692"/>
    </source>
</evidence>
<evidence type="ECO:0000313" key="15">
    <source>
        <dbReference type="EMBL" id="XAE41868.1"/>
    </source>
</evidence>
<keyword evidence="8 12" id="KW-0798">TonB box</keyword>
<keyword evidence="10 11" id="KW-0998">Cell outer membrane</keyword>
<accession>A0ABZ3D2A0</accession>
<keyword evidence="15" id="KW-0675">Receptor</keyword>
<evidence type="ECO:0000256" key="3">
    <source>
        <dbReference type="ARBA" id="ARBA00022452"/>
    </source>
</evidence>
<dbReference type="PANTHER" id="PTHR32552:SF81">
    <property type="entry name" value="TONB-DEPENDENT OUTER MEMBRANE RECEPTOR"/>
    <property type="match status" value="1"/>
</dbReference>
<dbReference type="InterPro" id="IPR000531">
    <property type="entry name" value="Beta-barrel_TonB"/>
</dbReference>
<dbReference type="Proteomes" id="UP001449795">
    <property type="component" value="Chromosome"/>
</dbReference>
<feature type="domain" description="TonB-dependent receptor plug" evidence="14">
    <location>
        <begin position="103"/>
        <end position="206"/>
    </location>
</feature>
<dbReference type="SUPFAM" id="SSF56935">
    <property type="entry name" value="Porins"/>
    <property type="match status" value="1"/>
</dbReference>
<evidence type="ECO:0000256" key="11">
    <source>
        <dbReference type="PROSITE-ProRule" id="PRU01360"/>
    </source>
</evidence>
<dbReference type="Gene3D" id="2.40.170.20">
    <property type="entry name" value="TonB-dependent receptor, beta-barrel domain"/>
    <property type="match status" value="1"/>
</dbReference>
<keyword evidence="2 11" id="KW-0813">Transport</keyword>
<dbReference type="PROSITE" id="PS52016">
    <property type="entry name" value="TONB_DEPENDENT_REC_3"/>
    <property type="match status" value="1"/>
</dbReference>
<keyword evidence="6" id="KW-0408">Iron</keyword>
<evidence type="ECO:0000256" key="4">
    <source>
        <dbReference type="ARBA" id="ARBA00022496"/>
    </source>
</evidence>
<evidence type="ECO:0000256" key="2">
    <source>
        <dbReference type="ARBA" id="ARBA00022448"/>
    </source>
</evidence>
<keyword evidence="16" id="KW-1185">Reference proteome</keyword>
<keyword evidence="4" id="KW-0410">Iron transport</keyword>
<organism evidence="15 16">
    <name type="scientific">Nguyenibacter vanlangensis</name>
    <dbReference type="NCBI Taxonomy" id="1216886"/>
    <lineage>
        <taxon>Bacteria</taxon>
        <taxon>Pseudomonadati</taxon>
        <taxon>Pseudomonadota</taxon>
        <taxon>Alphaproteobacteria</taxon>
        <taxon>Acetobacterales</taxon>
        <taxon>Acetobacteraceae</taxon>
        <taxon>Nguyenibacter</taxon>
    </lineage>
</organism>
<dbReference type="InterPro" id="IPR012910">
    <property type="entry name" value="Plug_dom"/>
</dbReference>